<keyword evidence="3" id="KW-0520">NAD</keyword>
<dbReference type="SUPFAM" id="SSF51735">
    <property type="entry name" value="NAD(P)-binding Rossmann-fold domains"/>
    <property type="match status" value="1"/>
</dbReference>
<evidence type="ECO:0000259" key="6">
    <source>
        <dbReference type="Pfam" id="PF02826"/>
    </source>
</evidence>
<dbReference type="SUPFAM" id="SSF52283">
    <property type="entry name" value="Formate/glycerate dehydrogenase catalytic domain-like"/>
    <property type="match status" value="1"/>
</dbReference>
<dbReference type="Gene3D" id="3.40.50.720">
    <property type="entry name" value="NAD(P)-binding Rossmann-like Domain"/>
    <property type="match status" value="2"/>
</dbReference>
<reference evidence="7 8" key="1">
    <citation type="submission" date="2018-05" db="EMBL/GenBank/DDBJ databases">
        <title>Comparative genomics of bacterial root endophytes of switchgrass collected from native prairies over two seasons.</title>
        <authorList>
            <person name="Tang Y."/>
        </authorList>
    </citation>
    <scope>NUCLEOTIDE SEQUENCE [LARGE SCALE GENOMIC DNA]</scope>
    <source>
        <strain evidence="7 8">NFIX32</strain>
    </source>
</reference>
<accession>A0A318IGQ9</accession>
<comment type="caution">
    <text evidence="7">The sequence shown here is derived from an EMBL/GenBank/DDBJ whole genome shotgun (WGS) entry which is preliminary data.</text>
</comment>
<evidence type="ECO:0000313" key="8">
    <source>
        <dbReference type="Proteomes" id="UP000247755"/>
    </source>
</evidence>
<dbReference type="Pfam" id="PF02826">
    <property type="entry name" value="2-Hacid_dh_C"/>
    <property type="match status" value="1"/>
</dbReference>
<dbReference type="Pfam" id="PF00389">
    <property type="entry name" value="2-Hacid_dh"/>
    <property type="match status" value="1"/>
</dbReference>
<keyword evidence="2 4" id="KW-0560">Oxidoreductase</keyword>
<evidence type="ECO:0000256" key="1">
    <source>
        <dbReference type="ARBA" id="ARBA00005854"/>
    </source>
</evidence>
<dbReference type="InterPro" id="IPR036291">
    <property type="entry name" value="NAD(P)-bd_dom_sf"/>
</dbReference>
<dbReference type="GO" id="GO:0051287">
    <property type="term" value="F:NAD binding"/>
    <property type="evidence" value="ECO:0007669"/>
    <property type="project" value="InterPro"/>
</dbReference>
<evidence type="ECO:0000313" key="7">
    <source>
        <dbReference type="EMBL" id="PXX32377.1"/>
    </source>
</evidence>
<feature type="domain" description="D-isomer specific 2-hydroxyacid dehydrogenase catalytic" evidence="5">
    <location>
        <begin position="88"/>
        <end position="389"/>
    </location>
</feature>
<protein>
    <submittedName>
        <fullName evidence="7">D-3-phosphoglycerate dehydrogenase</fullName>
    </submittedName>
</protein>
<sequence length="405" mass="44963">MRHNSAPLRTARKRRRVWLPPIAAERNNLLKRHHERGRRSIMSAPAGRDGCATCAAATAAFNARHPFTMKIAILDDYQDAVRKLNCFEMLADHDVKVFNNTVRGLGQLASRLAEVEALVLIRERTPISSQLLAKLPNLRMISQTGRISSHIDLEACTDRGIAVLEGTGSPVAPAELTWALVMAAQRRIPQYVANLKQGAWQQSGLKTSAMPPNFGLGQVLRGQTLGIWGYGKIGRLVAGYGKAFGMNVLIWGREHSLEAARADGYTAAESREALFEQSDVLSLHLRMHDDTRGIVKQEDLMRMKPTSLLVNTSRAELLEENALVNALSHNRPGMVAIDVFESEPILQGYSLLRMENVICTPHIGYVERESYELYFSAAFRNILAFDDGDMSSVANPEALTPIRKR</sequence>
<feature type="domain" description="D-isomer specific 2-hydroxyacid dehydrogenase NAD-binding" evidence="6">
    <location>
        <begin position="179"/>
        <end position="364"/>
    </location>
</feature>
<organism evidence="7 8">
    <name type="scientific">Burkholderia pyrrocinia</name>
    <name type="common">Pseudomonas pyrrocinia</name>
    <dbReference type="NCBI Taxonomy" id="60550"/>
    <lineage>
        <taxon>Bacteria</taxon>
        <taxon>Pseudomonadati</taxon>
        <taxon>Pseudomonadota</taxon>
        <taxon>Betaproteobacteria</taxon>
        <taxon>Burkholderiales</taxon>
        <taxon>Burkholderiaceae</taxon>
        <taxon>Burkholderia</taxon>
        <taxon>Burkholderia cepacia complex</taxon>
    </lineage>
</organism>
<dbReference type="Proteomes" id="UP000247755">
    <property type="component" value="Unassembled WGS sequence"/>
</dbReference>
<name>A0A318IGQ9_BURPY</name>
<evidence type="ECO:0000259" key="5">
    <source>
        <dbReference type="Pfam" id="PF00389"/>
    </source>
</evidence>
<dbReference type="InterPro" id="IPR006140">
    <property type="entry name" value="D-isomer_DH_NAD-bd"/>
</dbReference>
<dbReference type="InterPro" id="IPR050857">
    <property type="entry name" value="D-2-hydroxyacid_DH"/>
</dbReference>
<gene>
    <name evidence="7" type="ORF">NA66_101247</name>
</gene>
<comment type="similarity">
    <text evidence="1 4">Belongs to the D-isomer specific 2-hydroxyacid dehydrogenase family.</text>
</comment>
<dbReference type="GO" id="GO:0016616">
    <property type="term" value="F:oxidoreductase activity, acting on the CH-OH group of donors, NAD or NADP as acceptor"/>
    <property type="evidence" value="ECO:0007669"/>
    <property type="project" value="InterPro"/>
</dbReference>
<dbReference type="CDD" id="cd12169">
    <property type="entry name" value="PGDH_like_1"/>
    <property type="match status" value="1"/>
</dbReference>
<proteinExistence type="inferred from homology"/>
<dbReference type="AlphaFoldDB" id="A0A318IGQ9"/>
<evidence type="ECO:0000256" key="2">
    <source>
        <dbReference type="ARBA" id="ARBA00023002"/>
    </source>
</evidence>
<dbReference type="PANTHER" id="PTHR42789:SF1">
    <property type="entry name" value="D-ISOMER SPECIFIC 2-HYDROXYACID DEHYDROGENASE FAMILY PROTEIN (AFU_ORTHOLOGUE AFUA_6G10090)"/>
    <property type="match status" value="1"/>
</dbReference>
<evidence type="ECO:0000256" key="4">
    <source>
        <dbReference type="RuleBase" id="RU003719"/>
    </source>
</evidence>
<evidence type="ECO:0000256" key="3">
    <source>
        <dbReference type="ARBA" id="ARBA00023027"/>
    </source>
</evidence>
<dbReference type="PANTHER" id="PTHR42789">
    <property type="entry name" value="D-ISOMER SPECIFIC 2-HYDROXYACID DEHYDROGENASE FAMILY PROTEIN (AFU_ORTHOLOGUE AFUA_6G10090)"/>
    <property type="match status" value="1"/>
</dbReference>
<dbReference type="InterPro" id="IPR006139">
    <property type="entry name" value="D-isomer_2_OHA_DH_cat_dom"/>
</dbReference>
<dbReference type="EMBL" id="QJJY01000012">
    <property type="protein sequence ID" value="PXX32377.1"/>
    <property type="molecule type" value="Genomic_DNA"/>
</dbReference>